<dbReference type="Pfam" id="PF00999">
    <property type="entry name" value="Na_H_Exchanger"/>
    <property type="match status" value="1"/>
</dbReference>
<evidence type="ECO:0000256" key="1">
    <source>
        <dbReference type="ARBA" id="ARBA00004651"/>
    </source>
</evidence>
<evidence type="ECO:0000313" key="14">
    <source>
        <dbReference type="Proteomes" id="UP000015455"/>
    </source>
</evidence>
<evidence type="ECO:0000256" key="4">
    <source>
        <dbReference type="ARBA" id="ARBA00022475"/>
    </source>
</evidence>
<feature type="transmembrane region" description="Helical" evidence="10">
    <location>
        <begin position="296"/>
        <end position="313"/>
    </location>
</feature>
<evidence type="ECO:0000256" key="10">
    <source>
        <dbReference type="SAM" id="Phobius"/>
    </source>
</evidence>
<dbReference type="SUPFAM" id="SSF51735">
    <property type="entry name" value="NAD(P)-binding Rossmann-fold domains"/>
    <property type="match status" value="1"/>
</dbReference>
<evidence type="ECO:0000256" key="6">
    <source>
        <dbReference type="ARBA" id="ARBA00022989"/>
    </source>
</evidence>
<feature type="transmembrane region" description="Helical" evidence="10">
    <location>
        <begin position="333"/>
        <end position="353"/>
    </location>
</feature>
<feature type="domain" description="RCK N-terminal" evidence="12">
    <location>
        <begin position="402"/>
        <end position="494"/>
    </location>
</feature>
<dbReference type="InterPro" id="IPR036291">
    <property type="entry name" value="NAD(P)-bd_dom_sf"/>
</dbReference>
<evidence type="ECO:0000259" key="11">
    <source>
        <dbReference type="Pfam" id="PF00999"/>
    </source>
</evidence>
<feature type="transmembrane region" description="Helical" evidence="10">
    <location>
        <begin position="219"/>
        <end position="240"/>
    </location>
</feature>
<keyword evidence="8 10" id="KW-0472">Membrane</keyword>
<evidence type="ECO:0000256" key="3">
    <source>
        <dbReference type="ARBA" id="ARBA00022449"/>
    </source>
</evidence>
<feature type="transmembrane region" description="Helical" evidence="10">
    <location>
        <begin position="31"/>
        <end position="48"/>
    </location>
</feature>
<dbReference type="Pfam" id="PF02254">
    <property type="entry name" value="TrkA_N"/>
    <property type="match status" value="1"/>
</dbReference>
<gene>
    <name evidence="13" type="ORF">M622_05550</name>
</gene>
<keyword evidence="7" id="KW-0406">Ion transport</keyword>
<feature type="transmembrane region" description="Helical" evidence="10">
    <location>
        <begin position="182"/>
        <end position="207"/>
    </location>
</feature>
<evidence type="ECO:0000256" key="5">
    <source>
        <dbReference type="ARBA" id="ARBA00022692"/>
    </source>
</evidence>
<feature type="transmembrane region" description="Helical" evidence="10">
    <location>
        <begin position="6"/>
        <end position="24"/>
    </location>
</feature>
<feature type="transmembrane region" description="Helical" evidence="10">
    <location>
        <begin position="272"/>
        <end position="289"/>
    </location>
</feature>
<feature type="region of interest" description="Disordered" evidence="9">
    <location>
        <begin position="597"/>
        <end position="621"/>
    </location>
</feature>
<dbReference type="GO" id="GO:0015297">
    <property type="term" value="F:antiporter activity"/>
    <property type="evidence" value="ECO:0007669"/>
    <property type="project" value="UniProtKB-KW"/>
</dbReference>
<evidence type="ECO:0000256" key="9">
    <source>
        <dbReference type="SAM" id="MobiDB-lite"/>
    </source>
</evidence>
<feature type="transmembrane region" description="Helical" evidence="10">
    <location>
        <begin position="92"/>
        <end position="112"/>
    </location>
</feature>
<keyword evidence="2" id="KW-0813">Transport</keyword>
<evidence type="ECO:0000256" key="2">
    <source>
        <dbReference type="ARBA" id="ARBA00022448"/>
    </source>
</evidence>
<organism evidence="13 14">
    <name type="scientific">Thauera terpenica 58Eu</name>
    <dbReference type="NCBI Taxonomy" id="1348657"/>
    <lineage>
        <taxon>Bacteria</taxon>
        <taxon>Pseudomonadati</taxon>
        <taxon>Pseudomonadota</taxon>
        <taxon>Betaproteobacteria</taxon>
        <taxon>Rhodocyclales</taxon>
        <taxon>Zoogloeaceae</taxon>
        <taxon>Thauera</taxon>
    </lineage>
</organism>
<proteinExistence type="predicted"/>
<dbReference type="PANTHER" id="PTHR32507:SF0">
    <property type="entry name" value="NA(+)_H(+) ANTIPORTER 2-RELATED"/>
    <property type="match status" value="1"/>
</dbReference>
<comment type="subcellular location">
    <subcellularLocation>
        <location evidence="1">Cell membrane</location>
        <topology evidence="1">Multi-pass membrane protein</topology>
    </subcellularLocation>
</comment>
<protein>
    <submittedName>
        <fullName evidence="13">Uncharacterized protein</fullName>
    </submittedName>
</protein>
<dbReference type="PANTHER" id="PTHR32507">
    <property type="entry name" value="NA(+)/H(+) ANTIPORTER 1"/>
    <property type="match status" value="1"/>
</dbReference>
<comment type="caution">
    <text evidence="13">The sequence shown here is derived from an EMBL/GenBank/DDBJ whole genome shotgun (WGS) entry which is preliminary data.</text>
</comment>
<keyword evidence="6 10" id="KW-1133">Transmembrane helix</keyword>
<feature type="domain" description="Cation/H+ exchanger transmembrane" evidence="11">
    <location>
        <begin position="12"/>
        <end position="390"/>
    </location>
</feature>
<keyword evidence="4" id="KW-1003">Cell membrane</keyword>
<dbReference type="InterPro" id="IPR003148">
    <property type="entry name" value="RCK_N"/>
</dbReference>
<evidence type="ECO:0000313" key="13">
    <source>
        <dbReference type="EMBL" id="EPZ14446.1"/>
    </source>
</evidence>
<evidence type="ECO:0000256" key="8">
    <source>
        <dbReference type="ARBA" id="ARBA00023136"/>
    </source>
</evidence>
<feature type="transmembrane region" description="Helical" evidence="10">
    <location>
        <begin position="118"/>
        <end position="138"/>
    </location>
</feature>
<dbReference type="GO" id="GO:1902600">
    <property type="term" value="P:proton transmembrane transport"/>
    <property type="evidence" value="ECO:0007669"/>
    <property type="project" value="InterPro"/>
</dbReference>
<keyword evidence="14" id="KW-1185">Reference proteome</keyword>
<reference evidence="13 14" key="1">
    <citation type="submission" date="2013-06" db="EMBL/GenBank/DDBJ databases">
        <title>Draft genome sequence of Thauera terpenica.</title>
        <authorList>
            <person name="Liu B."/>
            <person name="Frostegard A.H."/>
            <person name="Shapleigh J.P."/>
        </authorList>
    </citation>
    <scope>NUCLEOTIDE SEQUENCE [LARGE SCALE GENOMIC DNA]</scope>
    <source>
        <strain evidence="13 14">58Eu</strain>
    </source>
</reference>
<dbReference type="InterPro" id="IPR006153">
    <property type="entry name" value="Cation/H_exchanger_TM"/>
</dbReference>
<evidence type="ECO:0000259" key="12">
    <source>
        <dbReference type="Pfam" id="PF02254"/>
    </source>
</evidence>
<dbReference type="Gene3D" id="1.20.1530.20">
    <property type="match status" value="1"/>
</dbReference>
<feature type="transmembrane region" description="Helical" evidence="10">
    <location>
        <begin position="54"/>
        <end position="71"/>
    </location>
</feature>
<dbReference type="GO" id="GO:0005886">
    <property type="term" value="C:plasma membrane"/>
    <property type="evidence" value="ECO:0007669"/>
    <property type="project" value="UniProtKB-SubCell"/>
</dbReference>
<dbReference type="EMBL" id="ATJV01000081">
    <property type="protein sequence ID" value="EPZ14446.1"/>
    <property type="molecule type" value="Genomic_DNA"/>
</dbReference>
<dbReference type="RefSeq" id="WP_021250399.1">
    <property type="nucleotide sequence ID" value="NZ_ATJV01000081.1"/>
</dbReference>
<keyword evidence="5 10" id="KW-0812">Transmembrane</keyword>
<evidence type="ECO:0000256" key="7">
    <source>
        <dbReference type="ARBA" id="ARBA00023065"/>
    </source>
</evidence>
<sequence>MSEHLMLTIAAITLIGGACQWLAWRLRLPAIVFLLLTGIVIGPVTGWFDPDALLGPLLFPFVSLSVAVILFEGSLTLKFSEIRGIETVVRRFVTSGTLVTWSVTTIAARLIADLSWELATLFGAFMVVTGPTVIVPMLRTVRPTANIANILRWEGIIIDPIGALLAVLVFEFVVSAGAGDALGATVLAFISVIAVGTASGLAAGYALGEALRRDWLPTYLYNTITLAAVFCSFSVSNAFIEESGLLAVTVMGIYLGNRRGVPIDEILSFKESLSLLLITVLFILLAARLDLDHLQQMGWIVVGVFLAIQFIARPLEVLYCTWGSSLTWQERSLLAWIAPRGIVAAAVSALFAIKLEQRNFEQAELLVPLTFVVIIGTVVLQSLTSGWIARRLGVSEPAAAGFLILGANPLGRAMAKALEQQKVRVLLCDTLWDNVSRARMAGLKAYYGNPLSAHAENYLDLSGLGHLLAVTPDAHMNALACSRFKDMFGVKNVYSLRVGSSTGTSRRDTRREGRTAFSDEITYVDLSRRIYRGAEVRKTNLSETFSMAQFHAVHGERATPLFAVDPKGRIEVFAAETELEPAANWSIIALIDADSNSAKADGNGTSRAQAPATSATGDATT</sequence>
<dbReference type="STRING" id="1348657.M622_05550"/>
<name>S9ZIN1_9RHOO</name>
<keyword evidence="3" id="KW-0050">Antiport</keyword>
<feature type="transmembrane region" description="Helical" evidence="10">
    <location>
        <begin position="365"/>
        <end position="388"/>
    </location>
</feature>
<accession>S9ZIN1</accession>
<dbReference type="InterPro" id="IPR038770">
    <property type="entry name" value="Na+/solute_symporter_sf"/>
</dbReference>
<dbReference type="eggNOG" id="COG0025">
    <property type="taxonomic scope" value="Bacteria"/>
</dbReference>
<dbReference type="PATRIC" id="fig|1348657.5.peg.2999"/>
<dbReference type="AlphaFoldDB" id="S9ZIN1"/>
<dbReference type="Gene3D" id="3.40.50.720">
    <property type="entry name" value="NAD(P)-binding Rossmann-like Domain"/>
    <property type="match status" value="1"/>
</dbReference>
<feature type="transmembrane region" description="Helical" evidence="10">
    <location>
        <begin position="150"/>
        <end position="170"/>
    </location>
</feature>
<dbReference type="GO" id="GO:0006813">
    <property type="term" value="P:potassium ion transport"/>
    <property type="evidence" value="ECO:0007669"/>
    <property type="project" value="InterPro"/>
</dbReference>
<dbReference type="Proteomes" id="UP000015455">
    <property type="component" value="Unassembled WGS sequence"/>
</dbReference>